<reference evidence="1 2" key="1">
    <citation type="submission" date="2018-08" db="EMBL/GenBank/DDBJ databases">
        <title>Vibrio harveyi strains pathogenic to white snook Centropomus viridis Lockington (1877) and potential probiotic bacteria.</title>
        <authorList>
            <person name="Soto-Rodriguez S."/>
            <person name="Gomez-Gil B."/>
            <person name="Lozano-Olvera R."/>
        </authorList>
    </citation>
    <scope>NUCLEOTIDE SEQUENCE [LARGE SCALE GENOMIC DNA]</scope>
    <source>
        <strain evidence="1 2">CAIM 1508</strain>
    </source>
</reference>
<dbReference type="EMBL" id="QOUW02000030">
    <property type="protein sequence ID" value="RIW13479.1"/>
    <property type="molecule type" value="Genomic_DNA"/>
</dbReference>
<organism evidence="1 2">
    <name type="scientific">Vibrio harveyi</name>
    <name type="common">Beneckea harveyi</name>
    <dbReference type="NCBI Taxonomy" id="669"/>
    <lineage>
        <taxon>Bacteria</taxon>
        <taxon>Pseudomonadati</taxon>
        <taxon>Pseudomonadota</taxon>
        <taxon>Gammaproteobacteria</taxon>
        <taxon>Vibrionales</taxon>
        <taxon>Vibrionaceae</taxon>
        <taxon>Vibrio</taxon>
    </lineage>
</organism>
<protein>
    <submittedName>
        <fullName evidence="1">Uncharacterized protein</fullName>
    </submittedName>
</protein>
<evidence type="ECO:0000313" key="1">
    <source>
        <dbReference type="EMBL" id="RIW13479.1"/>
    </source>
</evidence>
<name>A0A8B3DM96_VIBHA</name>
<evidence type="ECO:0000313" key="2">
    <source>
        <dbReference type="Proteomes" id="UP000253437"/>
    </source>
</evidence>
<dbReference type="Proteomes" id="UP000253437">
    <property type="component" value="Unassembled WGS sequence"/>
</dbReference>
<dbReference type="RefSeq" id="WP_017191094.1">
    <property type="nucleotide sequence ID" value="NZ_OV766764.1"/>
</dbReference>
<accession>A0A8B3DM96</accession>
<gene>
    <name evidence="1" type="ORF">DS957_010970</name>
</gene>
<comment type="caution">
    <text evidence="1">The sequence shown here is derived from an EMBL/GenBank/DDBJ whole genome shotgun (WGS) entry which is preliminary data.</text>
</comment>
<proteinExistence type="predicted"/>
<sequence>MKKHIDTPQFEQDVNWCIEELKRHFVDIPYWEDTFVAHFTRGSTVNKRYWKNVNQEATKRLTNIPTSLLHKEAYRELNSMAFFAINIMVGALLDCRYNDNLNKNALEEILQITHDALSIRAPHSLSGHDKALHNLQSCIDLFCHAIGAPSDEFANYSDKMNTLRLKDLQ</sequence>
<dbReference type="AlphaFoldDB" id="A0A8B3DM96"/>